<comment type="caution">
    <text evidence="3">The sequence shown here is derived from an EMBL/GenBank/DDBJ whole genome shotgun (WGS) entry which is preliminary data.</text>
</comment>
<feature type="compositionally biased region" description="Polar residues" evidence="1">
    <location>
        <begin position="771"/>
        <end position="784"/>
    </location>
</feature>
<feature type="region of interest" description="Disordered" evidence="1">
    <location>
        <begin position="764"/>
        <end position="784"/>
    </location>
</feature>
<dbReference type="Pfam" id="PF21743">
    <property type="entry name" value="PTM_DIR17_Tudor"/>
    <property type="match status" value="1"/>
</dbReference>
<feature type="compositionally biased region" description="Basic and acidic residues" evidence="1">
    <location>
        <begin position="155"/>
        <end position="176"/>
    </location>
</feature>
<dbReference type="PANTHER" id="PTHR23082">
    <property type="entry name" value="TRANSCRIPTION INITIATION FACTOR IIIC TFIIIC , POLYPEPTIDE 3-RELATED"/>
    <property type="match status" value="1"/>
</dbReference>
<feature type="compositionally biased region" description="Low complexity" evidence="1">
    <location>
        <begin position="80"/>
        <end position="92"/>
    </location>
</feature>
<reference evidence="3" key="1">
    <citation type="journal article" date="2021" name="Sci. Rep.">
        <title>Diploid genomic architecture of Nitzschia inconspicua, an elite biomass production diatom.</title>
        <authorList>
            <person name="Oliver A."/>
            <person name="Podell S."/>
            <person name="Pinowska A."/>
            <person name="Traller J.C."/>
            <person name="Smith S.R."/>
            <person name="McClure R."/>
            <person name="Beliaev A."/>
            <person name="Bohutskyi P."/>
            <person name="Hill E.A."/>
            <person name="Rabines A."/>
            <person name="Zheng H."/>
            <person name="Allen L.Z."/>
            <person name="Kuo A."/>
            <person name="Grigoriev I.V."/>
            <person name="Allen A.E."/>
            <person name="Hazlebeck D."/>
            <person name="Allen E.E."/>
        </authorList>
    </citation>
    <scope>NUCLEOTIDE SEQUENCE</scope>
    <source>
        <strain evidence="3">Hildebrandi</strain>
    </source>
</reference>
<feature type="region of interest" description="Disordered" evidence="1">
    <location>
        <begin position="63"/>
        <end position="358"/>
    </location>
</feature>
<evidence type="ECO:0000313" key="4">
    <source>
        <dbReference type="Proteomes" id="UP000693970"/>
    </source>
</evidence>
<protein>
    <recommendedName>
        <fullName evidence="2">PTM/DIR17-like Tudor domain-containing protein</fullName>
    </recommendedName>
</protein>
<name>A0A9K3LFP4_9STRA</name>
<feature type="compositionally biased region" description="Low complexity" evidence="1">
    <location>
        <begin position="683"/>
        <end position="700"/>
    </location>
</feature>
<feature type="compositionally biased region" description="Acidic residues" evidence="1">
    <location>
        <begin position="290"/>
        <end position="316"/>
    </location>
</feature>
<dbReference type="EMBL" id="JAGRRH010000013">
    <property type="protein sequence ID" value="KAG7361178.1"/>
    <property type="molecule type" value="Genomic_DNA"/>
</dbReference>
<dbReference type="GO" id="GO:0006383">
    <property type="term" value="P:transcription by RNA polymerase III"/>
    <property type="evidence" value="ECO:0007669"/>
    <property type="project" value="InterPro"/>
</dbReference>
<feature type="compositionally biased region" description="Acidic residues" evidence="1">
    <location>
        <begin position="102"/>
        <end position="119"/>
    </location>
</feature>
<feature type="compositionally biased region" description="Basic residues" evidence="1">
    <location>
        <begin position="336"/>
        <end position="346"/>
    </location>
</feature>
<reference evidence="3" key="2">
    <citation type="submission" date="2021-04" db="EMBL/GenBank/DDBJ databases">
        <authorList>
            <person name="Podell S."/>
        </authorList>
    </citation>
    <scope>NUCLEOTIDE SEQUENCE</scope>
    <source>
        <strain evidence="3">Hildebrandi</strain>
    </source>
</reference>
<dbReference type="OrthoDB" id="49045at2759"/>
<dbReference type="GO" id="GO:0000127">
    <property type="term" value="C:transcription factor TFIIIC complex"/>
    <property type="evidence" value="ECO:0007669"/>
    <property type="project" value="TreeGrafter"/>
</dbReference>
<feature type="compositionally biased region" description="Basic and acidic residues" evidence="1">
    <location>
        <begin position="702"/>
        <end position="728"/>
    </location>
</feature>
<feature type="compositionally biased region" description="Basic and acidic residues" evidence="1">
    <location>
        <begin position="741"/>
        <end position="752"/>
    </location>
</feature>
<evidence type="ECO:0000256" key="1">
    <source>
        <dbReference type="SAM" id="MobiDB-lite"/>
    </source>
</evidence>
<feature type="compositionally biased region" description="Basic and acidic residues" evidence="1">
    <location>
        <begin position="1405"/>
        <end position="1429"/>
    </location>
</feature>
<sequence length="1815" mass="205874">MATKRQQRWPLGTKIRKYFEGHGEFIGEVQSYKDGLYTVLYSDGDTEELDEREMKRFELQDPSLLLSTMNPPTSRVARIPPAAAAAAAAKPATSKRPQQEDVPSDQDEENAYDDYEDDGSGVMDGDNTEEEEEEDDNEDEDEEEYGDNAVDAAAEAEKQRRERVMRDIESMHRELEVTGYGRSKSGHRRKVVPRHESKIRTKKRKMLERLDRTELAVMGEEDDDENGEEDSDGNDDDSVEDGKGKWHRTRKKRLRGSKAALEDDVLQDSMVFQPPSATARKVKESRNQGDDEDDDEEEEEDLDDEEEFGSDEEDDGPAIAGKKIAKQVKKKDNAAKKKTSPPKKRNATTTKSQAVKKRRRMYRLRNFESFKMAQRHGDALAAHARGDHKTAIEKLKAVAKDAPSAPQVYSSLGMVYEDMLKESKHRYYDRKASGDSAATALEEGIGTNPSTAEASSTADAPFIPNQFLREQCDLAKKAYGSHHVSAILCKKDFTLWVRAGESALEIAGVHEELLSTPGLHEDLRLLHKTEKRRWQDEALRDILVADNLKPPGIDVPAKLAAIHLELGNLSDCLTILTDLKNRSADEFHSSYKAWILYSDLMLRLGHECIQWNQGIQTNENYMVRRWLRKYSKSFDWQERRVQALALALEAAAGTSSTEEFVSWLRNRTMEIGKVEDDEDANLNGGTTNTRSTSNSQNGTNDDSARSDRLAEEKGILSRKQEKEIKEFDQTTADMELVPDSDPSKDRESARRSLLESHKNAIGTLEREFDQQDQPPSNDTDQPSKLVQEDKTLLPISASVRVVCKIAGDLMKQLHGLQLYKGARLVGEAVARYMKERARRADRNINFKKRAEEWQQKVDKSPFFLDSYDEGDIEEDDEDQLPYLSDEEALVDVVDQTGLLESLRRGVLPPELRVLMALAMIGEGGRNFVASKYLEAMHQLDQETETWFLDGDKETDLSGEPGWFLFKRAMGETVTKTIAFAFLADVLKKTDKEAEWAVHFSPWFLRHIKALDQVGIIDQLLVANRSKLTPNRSIRKNQVLKVMLASCRLAMDTVEEREGVVLVMGGKRPDMDFATRLEIARTILDHLTKIVPLIWRVDRNGGLSHDCVEVVRLSSKCIKWLSENLPQEKSVVEDVLSNVQTVVSFYVGGNPIPDLEWIEERDGMKPLLEAMSFPLSKTWQPAEFRPLSDRTYNMAASCNVPPFSGWENEKFSTRLLRRRCRNSDYWLNVVGKTITGCFPAEIENEIQHQLDQLEKLEPEIPKSKFVDKLKLVKESHWYKEKLHVEGGDPDLSMIAQFGEEDILLLFLSFSNMCLQVAEMDDDKKVARRREQLALSVLVPLCQFCLDETLWDATQTSKSKRIEEAPNTVTKPLIEILPNEGKRRKKPNPKSSCHEPDVENSNVVDDDDRKEHSDKEDYNEKGSKGQDADDFEEWRKEIEETIFEPILNEFQPTWNNNETRVLDGPAAIADEVLPAPAPTDSRRRISKPAPKKPERRDVTDTATLNSFVPIPIEVLKKLWSRSSEFQKLPMKGSKNKVCRQMREVHKLMVDLRSCFTLSAAEKICLKISVALLDLAANPFCNDPFSCLQQAAMYAGQASKAGNSDVPFRRSIPKVEDCTPLDALIILGRADCLHSVFFPREAAFLCSFVARKCALQRDSLVSEPQWNDQWRVVGMYAHNVRVMIRTTVQCMIHHSNHSRQVDLSSMWETSVEKELDRARIDAVEVLKMPTDQLGDGGSDYEKGNFEGVRHAAPDCDGNVVYTKESSTPSLDDHQSPSGLPYDPEQLQNRISKIMASSKDESNTIEVDEEDDGMYEIVV</sequence>
<organism evidence="3 4">
    <name type="scientific">Nitzschia inconspicua</name>
    <dbReference type="NCBI Taxonomy" id="303405"/>
    <lineage>
        <taxon>Eukaryota</taxon>
        <taxon>Sar</taxon>
        <taxon>Stramenopiles</taxon>
        <taxon>Ochrophyta</taxon>
        <taxon>Bacillariophyta</taxon>
        <taxon>Bacillariophyceae</taxon>
        <taxon>Bacillariophycidae</taxon>
        <taxon>Bacillariales</taxon>
        <taxon>Bacillariaceae</taxon>
        <taxon>Nitzschia</taxon>
    </lineage>
</organism>
<evidence type="ECO:0000259" key="2">
    <source>
        <dbReference type="Pfam" id="PF21743"/>
    </source>
</evidence>
<proteinExistence type="predicted"/>
<feature type="compositionally biased region" description="Basic residues" evidence="1">
    <location>
        <begin position="245"/>
        <end position="256"/>
    </location>
</feature>
<feature type="region of interest" description="Disordered" evidence="1">
    <location>
        <begin position="1368"/>
        <end position="1429"/>
    </location>
</feature>
<accession>A0A9K3LFP4</accession>
<dbReference type="Proteomes" id="UP000693970">
    <property type="component" value="Unassembled WGS sequence"/>
</dbReference>
<feature type="region of interest" description="Disordered" evidence="1">
    <location>
        <begin position="1753"/>
        <end position="1781"/>
    </location>
</feature>
<dbReference type="PANTHER" id="PTHR23082:SF0">
    <property type="entry name" value="GENERAL TRANSCRIPTION FACTOR 3C POLYPEPTIDE 3"/>
    <property type="match status" value="1"/>
</dbReference>
<feature type="domain" description="PTM/DIR17-like Tudor" evidence="2">
    <location>
        <begin position="12"/>
        <end position="56"/>
    </location>
</feature>
<feature type="region of interest" description="Disordered" evidence="1">
    <location>
        <begin position="674"/>
        <end position="752"/>
    </location>
</feature>
<dbReference type="InterPro" id="IPR039340">
    <property type="entry name" value="Tfc4/TFIIIC-102/Sfc4"/>
</dbReference>
<dbReference type="CDD" id="cd20401">
    <property type="entry name" value="Tudor_AtPTM-like"/>
    <property type="match status" value="1"/>
</dbReference>
<feature type="compositionally biased region" description="Acidic residues" evidence="1">
    <location>
        <begin position="219"/>
        <end position="239"/>
    </location>
</feature>
<feature type="region of interest" description="Disordered" evidence="1">
    <location>
        <begin position="1471"/>
        <end position="1495"/>
    </location>
</feature>
<keyword evidence="4" id="KW-1185">Reference proteome</keyword>
<gene>
    <name evidence="3" type="ORF">IV203_036278</name>
</gene>
<dbReference type="InterPro" id="IPR047365">
    <property type="entry name" value="Tudor_AtPTM-like"/>
</dbReference>
<feature type="compositionally biased region" description="Acidic residues" evidence="1">
    <location>
        <begin position="126"/>
        <end position="146"/>
    </location>
</feature>
<evidence type="ECO:0000313" key="3">
    <source>
        <dbReference type="EMBL" id="KAG7361178.1"/>
    </source>
</evidence>